<evidence type="ECO:0000256" key="1">
    <source>
        <dbReference type="SAM" id="MobiDB-lite"/>
    </source>
</evidence>
<reference evidence="2 3" key="1">
    <citation type="journal article" date="2024" name="J Genomics">
        <title>Draft genome sequencing and assembly of Favolaschia claudopus CIRM-BRFM 2984 isolated from oak limbs.</title>
        <authorList>
            <person name="Navarro D."/>
            <person name="Drula E."/>
            <person name="Chaduli D."/>
            <person name="Cazenave R."/>
            <person name="Ahrendt S."/>
            <person name="Wang J."/>
            <person name="Lipzen A."/>
            <person name="Daum C."/>
            <person name="Barry K."/>
            <person name="Grigoriev I.V."/>
            <person name="Favel A."/>
            <person name="Rosso M.N."/>
            <person name="Martin F."/>
        </authorList>
    </citation>
    <scope>NUCLEOTIDE SEQUENCE [LARGE SCALE GENOMIC DNA]</scope>
    <source>
        <strain evidence="2 3">CIRM-BRFM 2984</strain>
    </source>
</reference>
<comment type="caution">
    <text evidence="2">The sequence shown here is derived from an EMBL/GenBank/DDBJ whole genome shotgun (WGS) entry which is preliminary data.</text>
</comment>
<organism evidence="2 3">
    <name type="scientific">Favolaschia claudopus</name>
    <dbReference type="NCBI Taxonomy" id="2862362"/>
    <lineage>
        <taxon>Eukaryota</taxon>
        <taxon>Fungi</taxon>
        <taxon>Dikarya</taxon>
        <taxon>Basidiomycota</taxon>
        <taxon>Agaricomycotina</taxon>
        <taxon>Agaricomycetes</taxon>
        <taxon>Agaricomycetidae</taxon>
        <taxon>Agaricales</taxon>
        <taxon>Marasmiineae</taxon>
        <taxon>Mycenaceae</taxon>
        <taxon>Favolaschia</taxon>
    </lineage>
</organism>
<keyword evidence="3" id="KW-1185">Reference proteome</keyword>
<feature type="compositionally biased region" description="Polar residues" evidence="1">
    <location>
        <begin position="81"/>
        <end position="96"/>
    </location>
</feature>
<evidence type="ECO:0000313" key="2">
    <source>
        <dbReference type="EMBL" id="KAK6971693.1"/>
    </source>
</evidence>
<protein>
    <submittedName>
        <fullName evidence="2">Uncharacterized protein</fullName>
    </submittedName>
</protein>
<evidence type="ECO:0000313" key="3">
    <source>
        <dbReference type="Proteomes" id="UP001362999"/>
    </source>
</evidence>
<dbReference type="EMBL" id="JAWWNJ010000206">
    <property type="protein sequence ID" value="KAK6971693.1"/>
    <property type="molecule type" value="Genomic_DNA"/>
</dbReference>
<name>A0AAV9Z5J0_9AGAR</name>
<feature type="region of interest" description="Disordered" evidence="1">
    <location>
        <begin position="77"/>
        <end position="101"/>
    </location>
</feature>
<sequence length="203" mass="22436">MSTRWLSGLADPSVLSATSLSLQSPQRFMLVPPIRILSVRTGGTEGRDQRDVTHKDSTEIGALRVDLPRRVPRAEGLCANPQHTNKQRNNPNPNQGLNDDENELDDVLNVAIPIWVVIWPLRARDPPRKVNSEPTYYETEQLGRKEYLQCKRGQEDTKRTFTLTSHGTPLSAFAAARSTDAVRPSKYPACCGYGTVGPGADAD</sequence>
<gene>
    <name evidence="2" type="ORF">R3P38DRAFT_3495947</name>
</gene>
<dbReference type="Proteomes" id="UP001362999">
    <property type="component" value="Unassembled WGS sequence"/>
</dbReference>
<accession>A0AAV9Z5J0</accession>
<proteinExistence type="predicted"/>
<dbReference type="AlphaFoldDB" id="A0AAV9Z5J0"/>